<evidence type="ECO:0000256" key="5">
    <source>
        <dbReference type="ARBA" id="ARBA00023186"/>
    </source>
</evidence>
<keyword evidence="6 7" id="KW-0413">Isomerase</keyword>
<dbReference type="InterPro" id="IPR023034">
    <property type="entry name" value="PPIase_SurA"/>
</dbReference>
<dbReference type="InterPro" id="IPR000297">
    <property type="entry name" value="PPIase_PpiC"/>
</dbReference>
<evidence type="ECO:0000256" key="2">
    <source>
        <dbReference type="ARBA" id="ARBA00022737"/>
    </source>
</evidence>
<dbReference type="SUPFAM" id="SSF54534">
    <property type="entry name" value="FKBP-like"/>
    <property type="match status" value="2"/>
</dbReference>
<dbReference type="GO" id="GO:0051082">
    <property type="term" value="F:unfolded protein binding"/>
    <property type="evidence" value="ECO:0007669"/>
    <property type="project" value="UniProtKB-UniRule"/>
</dbReference>
<dbReference type="RefSeq" id="WP_037341870.1">
    <property type="nucleotide sequence ID" value="NZ_APNK01000066.1"/>
</dbReference>
<evidence type="ECO:0000259" key="8">
    <source>
        <dbReference type="PROSITE" id="PS50198"/>
    </source>
</evidence>
<comment type="catalytic activity">
    <reaction evidence="7">
        <text>[protein]-peptidylproline (omega=180) = [protein]-peptidylproline (omega=0)</text>
        <dbReference type="Rhea" id="RHEA:16237"/>
        <dbReference type="Rhea" id="RHEA-COMP:10747"/>
        <dbReference type="Rhea" id="RHEA-COMP:10748"/>
        <dbReference type="ChEBI" id="CHEBI:83833"/>
        <dbReference type="ChEBI" id="CHEBI:83834"/>
        <dbReference type="EC" id="5.2.1.8"/>
    </reaction>
</comment>
<dbReference type="EMBL" id="APNK01000066">
    <property type="protein sequence ID" value="KEZ75666.1"/>
    <property type="molecule type" value="Genomic_DNA"/>
</dbReference>
<dbReference type="InterPro" id="IPR027304">
    <property type="entry name" value="Trigger_fact/SurA_dom_sf"/>
</dbReference>
<evidence type="ECO:0000313" key="9">
    <source>
        <dbReference type="EMBL" id="KEZ75666.1"/>
    </source>
</evidence>
<dbReference type="GO" id="GO:0043165">
    <property type="term" value="P:Gram-negative-bacterium-type cell outer membrane assembly"/>
    <property type="evidence" value="ECO:0007669"/>
    <property type="project" value="InterPro"/>
</dbReference>
<dbReference type="EC" id="5.2.1.8" evidence="7"/>
<dbReference type="PANTHER" id="PTHR47637">
    <property type="entry name" value="CHAPERONE SURA"/>
    <property type="match status" value="1"/>
</dbReference>
<keyword evidence="2 7" id="KW-0677">Repeat</keyword>
<dbReference type="PROSITE" id="PS50198">
    <property type="entry name" value="PPIC_PPIASE_2"/>
    <property type="match status" value="2"/>
</dbReference>
<dbReference type="GO" id="GO:0030288">
    <property type="term" value="C:outer membrane-bounded periplasmic space"/>
    <property type="evidence" value="ECO:0007669"/>
    <property type="project" value="InterPro"/>
</dbReference>
<name>A0A084IG32_SALHC</name>
<dbReference type="InterPro" id="IPR015391">
    <property type="entry name" value="SurA_N"/>
</dbReference>
<comment type="subcellular location">
    <subcellularLocation>
        <location evidence="7">Periplasm</location>
    </subcellularLocation>
    <text evidence="7">Is capable of associating with the outer membrane.</text>
</comment>
<evidence type="ECO:0000256" key="4">
    <source>
        <dbReference type="ARBA" id="ARBA00023110"/>
    </source>
</evidence>
<dbReference type="InterPro" id="IPR023058">
    <property type="entry name" value="PPIase_PpiC_CS"/>
</dbReference>
<dbReference type="Pfam" id="PF09312">
    <property type="entry name" value="SurA_N"/>
    <property type="match status" value="1"/>
</dbReference>
<comment type="domain">
    <text evidence="7">The PPIase activity resides only in the second parvulin domain. The N-terminal region and the C-terminal tail are necessary and sufficient for the chaperone activity of SurA. The PPIase activity is dispensable for SurA to function as a chaperone. The N-terminal region and the C-terminal tail are also required for porin recognition.</text>
</comment>
<evidence type="ECO:0000313" key="10">
    <source>
        <dbReference type="Proteomes" id="UP000028302"/>
    </source>
</evidence>
<dbReference type="OrthoDB" id="14196at2"/>
<dbReference type="InterPro" id="IPR046357">
    <property type="entry name" value="PPIase_dom_sf"/>
</dbReference>
<accession>A0A084IG32</accession>
<dbReference type="PROSITE" id="PS01096">
    <property type="entry name" value="PPIC_PPIASE_1"/>
    <property type="match status" value="1"/>
</dbReference>
<evidence type="ECO:0000256" key="1">
    <source>
        <dbReference type="ARBA" id="ARBA00022729"/>
    </source>
</evidence>
<dbReference type="eggNOG" id="COG0760">
    <property type="taxonomic scope" value="Bacteria"/>
</dbReference>
<dbReference type="STRING" id="1304275.C41B8_18872"/>
<keyword evidence="10" id="KW-1185">Reference proteome</keyword>
<dbReference type="PANTHER" id="PTHR47637:SF1">
    <property type="entry name" value="CHAPERONE SURA"/>
    <property type="match status" value="1"/>
</dbReference>
<dbReference type="GO" id="GO:0042277">
    <property type="term" value="F:peptide binding"/>
    <property type="evidence" value="ECO:0007669"/>
    <property type="project" value="InterPro"/>
</dbReference>
<gene>
    <name evidence="7" type="primary">surA</name>
    <name evidence="9" type="ORF">C41B8_18872</name>
</gene>
<sequence length="470" mass="52241">MKYPFVLSPLAGLLVFVLALPIASAQQLGSAGLGSFSLGGMSSQNQKPQSLDKIVAVVNNDVILKSELDSAVAELKQRNPGEIGQIPPNVLRSQVLDQLIMRQLQIQKANQDGIKVSKAEVQQGLSRIAQRNNMNLQQFTQAVAQSGMDMSQLRQHVRDEIKISKVRQKEVMEKVSISDQDVDRYLQNQSLRFSRNHQYHLRQIKLDLPAGADSTTTGVVRDRLESVRHQITSGKTSFADAARSLSQGSHAADGGDLGWVSGSSLPDSFDSALAGLTAGQISPVFRGPDGLYLLKLEDERGGGNDQSSDDQKKVMVTEAHLRHIILKPNEIRSDARTRKLAQQIRQRLLAGDDFAALARKYSDDKATARQGGDVGWIPLNRLSPDTRRHVENLHKGEISQIFQTHDGYEIIKLIARRQRDETQEAKRNKARETLGRKRASEQGNLWLRKLRDEAYVDIRMPNYQPTPGSP</sequence>
<feature type="domain" description="PpiC" evidence="8">
    <location>
        <begin position="316"/>
        <end position="415"/>
    </location>
</feature>
<comment type="caution">
    <text evidence="9">The sequence shown here is derived from an EMBL/GenBank/DDBJ whole genome shotgun (WGS) entry which is preliminary data.</text>
</comment>
<dbReference type="GO" id="GO:0050821">
    <property type="term" value="P:protein stabilization"/>
    <property type="evidence" value="ECO:0007669"/>
    <property type="project" value="InterPro"/>
</dbReference>
<keyword evidence="3 7" id="KW-0574">Periplasm</keyword>
<reference evidence="9 10" key="1">
    <citation type="submission" date="2013-03" db="EMBL/GenBank/DDBJ databases">
        <title>Salinisphaera hydrothermalis C41B8 Genome Sequencing.</title>
        <authorList>
            <person name="Li C."/>
            <person name="Lai Q."/>
            <person name="Shao Z."/>
        </authorList>
    </citation>
    <scope>NUCLEOTIDE SEQUENCE [LARGE SCALE GENOMIC DNA]</scope>
    <source>
        <strain evidence="9 10">C41B8</strain>
    </source>
</reference>
<keyword evidence="4 7" id="KW-0697">Rotamase</keyword>
<comment type="function">
    <text evidence="7">Chaperone involved in the correct folding and assembly of outer membrane proteins. Recognizes specific patterns of aromatic residues and the orientation of their side chains, which are found more frequently in integral outer membrane proteins. May act in both early periplasmic and late outer membrane-associated steps of protein maturation.</text>
</comment>
<dbReference type="Proteomes" id="UP000028302">
    <property type="component" value="Unassembled WGS sequence"/>
</dbReference>
<organism evidence="9 10">
    <name type="scientific">Salinisphaera hydrothermalis (strain C41B8)</name>
    <dbReference type="NCBI Taxonomy" id="1304275"/>
    <lineage>
        <taxon>Bacteria</taxon>
        <taxon>Pseudomonadati</taxon>
        <taxon>Pseudomonadota</taxon>
        <taxon>Gammaproteobacteria</taxon>
        <taxon>Salinisphaerales</taxon>
        <taxon>Salinisphaeraceae</taxon>
        <taxon>Salinisphaera</taxon>
    </lineage>
</organism>
<keyword evidence="5 7" id="KW-0143">Chaperone</keyword>
<dbReference type="InterPro" id="IPR050280">
    <property type="entry name" value="OMP_Chaperone_SurA"/>
</dbReference>
<evidence type="ECO:0000256" key="6">
    <source>
        <dbReference type="ARBA" id="ARBA00023235"/>
    </source>
</evidence>
<feature type="domain" description="PpiC" evidence="8">
    <location>
        <begin position="196"/>
        <end position="298"/>
    </location>
</feature>
<dbReference type="GO" id="GO:0006457">
    <property type="term" value="P:protein folding"/>
    <property type="evidence" value="ECO:0007669"/>
    <property type="project" value="UniProtKB-UniRule"/>
</dbReference>
<dbReference type="Gene3D" id="3.10.50.40">
    <property type="match status" value="2"/>
</dbReference>
<protein>
    <recommendedName>
        <fullName evidence="7">Chaperone SurA</fullName>
    </recommendedName>
    <alternativeName>
        <fullName evidence="7">Peptidyl-prolyl cis-trans isomerase SurA</fullName>
        <shortName evidence="7">PPIase SurA</shortName>
        <ecNumber evidence="7">5.2.1.8</ecNumber>
    </alternativeName>
    <alternativeName>
        <fullName evidence="7">Rotamase SurA</fullName>
    </alternativeName>
</protein>
<evidence type="ECO:0000256" key="3">
    <source>
        <dbReference type="ARBA" id="ARBA00022764"/>
    </source>
</evidence>
<dbReference type="SUPFAM" id="SSF109998">
    <property type="entry name" value="Triger factor/SurA peptide-binding domain-like"/>
    <property type="match status" value="1"/>
</dbReference>
<dbReference type="HAMAP" id="MF_01183">
    <property type="entry name" value="Chaperone_SurA"/>
    <property type="match status" value="1"/>
</dbReference>
<keyword evidence="1 7" id="KW-0732">Signal</keyword>
<dbReference type="GO" id="GO:0003755">
    <property type="term" value="F:peptidyl-prolyl cis-trans isomerase activity"/>
    <property type="evidence" value="ECO:0007669"/>
    <property type="project" value="UniProtKB-UniRule"/>
</dbReference>
<dbReference type="Gene3D" id="1.10.4030.10">
    <property type="entry name" value="Porin chaperone SurA, peptide-binding domain"/>
    <property type="match status" value="1"/>
</dbReference>
<evidence type="ECO:0000256" key="7">
    <source>
        <dbReference type="HAMAP-Rule" id="MF_01183"/>
    </source>
</evidence>
<dbReference type="Pfam" id="PF00639">
    <property type="entry name" value="Rotamase"/>
    <property type="match status" value="2"/>
</dbReference>
<proteinExistence type="inferred from homology"/>
<dbReference type="AlphaFoldDB" id="A0A084IG32"/>